<dbReference type="GO" id="GO:0000976">
    <property type="term" value="F:transcription cis-regulatory region binding"/>
    <property type="evidence" value="ECO:0007669"/>
    <property type="project" value="TreeGrafter"/>
</dbReference>
<dbReference type="SUPFAM" id="SSF48498">
    <property type="entry name" value="Tetracyclin repressor-like, C-terminal domain"/>
    <property type="match status" value="1"/>
</dbReference>
<evidence type="ECO:0000259" key="6">
    <source>
        <dbReference type="PROSITE" id="PS50977"/>
    </source>
</evidence>
<dbReference type="PANTHER" id="PTHR30055">
    <property type="entry name" value="HTH-TYPE TRANSCRIPTIONAL REGULATOR RUTR"/>
    <property type="match status" value="1"/>
</dbReference>
<sequence>MTLTRDTIGQAALTLIQQAGLPSLSMRGLATHLGVAPGALYWHVDNKQELLALLADTILTSPPFTPTTPAPDTRTPATLANDLRTCLLAVRDGAEIVSFARALHPEDPTPITPITHAIRRHHPHAHHAEWTARTLVHFILGYVAEEQNRSELTRAGLTQPTPPTQPTDAAFTFGVEAILCGSLHNNPT</sequence>
<dbReference type="InterPro" id="IPR003012">
    <property type="entry name" value="Tet_transcr_reg_TetR"/>
</dbReference>
<dbReference type="GeneID" id="63459914"/>
<reference evidence="7 8" key="1">
    <citation type="submission" date="2017-06" db="EMBL/GenBank/DDBJ databases">
        <authorList>
            <consortium name="Pathogen Informatics"/>
        </authorList>
    </citation>
    <scope>NUCLEOTIDE SEQUENCE [LARGE SCALE GENOMIC DNA]</scope>
    <source>
        <strain evidence="7 8">NCTC13039</strain>
    </source>
</reference>
<dbReference type="PRINTS" id="PR00400">
    <property type="entry name" value="TETREPRESSOR"/>
</dbReference>
<keyword evidence="2" id="KW-0805">Transcription regulation</keyword>
<evidence type="ECO:0000313" key="8">
    <source>
        <dbReference type="Proteomes" id="UP000242637"/>
    </source>
</evidence>
<feature type="domain" description="HTH tetR-type" evidence="6">
    <location>
        <begin position="2"/>
        <end position="62"/>
    </location>
</feature>
<evidence type="ECO:0000256" key="2">
    <source>
        <dbReference type="ARBA" id="ARBA00023015"/>
    </source>
</evidence>
<dbReference type="OrthoDB" id="3819648at2"/>
<dbReference type="PANTHER" id="PTHR30055:SF151">
    <property type="entry name" value="TRANSCRIPTIONAL REGULATORY PROTEIN"/>
    <property type="match status" value="1"/>
</dbReference>
<dbReference type="GO" id="GO:0045892">
    <property type="term" value="P:negative regulation of DNA-templated transcription"/>
    <property type="evidence" value="ECO:0007669"/>
    <property type="project" value="InterPro"/>
</dbReference>
<dbReference type="Gene3D" id="1.10.10.60">
    <property type="entry name" value="Homeodomain-like"/>
    <property type="match status" value="1"/>
</dbReference>
<dbReference type="STRING" id="1121387.GCA_000429885_00086"/>
<dbReference type="PROSITE" id="PS50977">
    <property type="entry name" value="HTH_TETR_2"/>
    <property type="match status" value="1"/>
</dbReference>
<name>A0A239VL68_9MICO</name>
<evidence type="ECO:0000256" key="5">
    <source>
        <dbReference type="PROSITE-ProRule" id="PRU00335"/>
    </source>
</evidence>
<dbReference type="InterPro" id="IPR009057">
    <property type="entry name" value="Homeodomain-like_sf"/>
</dbReference>
<dbReference type="Gene3D" id="1.10.357.10">
    <property type="entry name" value="Tetracycline Repressor, domain 2"/>
    <property type="match status" value="1"/>
</dbReference>
<keyword evidence="3 5" id="KW-0238">DNA-binding</keyword>
<dbReference type="InterPro" id="IPR036271">
    <property type="entry name" value="Tet_transcr_reg_TetR-rel_C_sf"/>
</dbReference>
<dbReference type="Proteomes" id="UP000242637">
    <property type="component" value="Chromosome 1"/>
</dbReference>
<dbReference type="PRINTS" id="PR00455">
    <property type="entry name" value="HTHTETR"/>
</dbReference>
<dbReference type="InterPro" id="IPR004111">
    <property type="entry name" value="Repressor_TetR_C"/>
</dbReference>
<dbReference type="InterPro" id="IPR001647">
    <property type="entry name" value="HTH_TetR"/>
</dbReference>
<dbReference type="RefSeq" id="WP_028326266.1">
    <property type="nucleotide sequence ID" value="NZ_JAAFOG010000001.1"/>
</dbReference>
<dbReference type="KEGG" id="dco:SAMEA4475696_1716"/>
<protein>
    <submittedName>
        <fullName evidence="7">Tetracycline repressor protein class B from transposon Tn10</fullName>
    </submittedName>
</protein>
<evidence type="ECO:0000256" key="4">
    <source>
        <dbReference type="ARBA" id="ARBA00023163"/>
    </source>
</evidence>
<dbReference type="PROSITE" id="PS01081">
    <property type="entry name" value="HTH_TETR_1"/>
    <property type="match status" value="1"/>
</dbReference>
<dbReference type="InterPro" id="IPR023772">
    <property type="entry name" value="DNA-bd_HTH_TetR-type_CS"/>
</dbReference>
<feature type="DNA-binding region" description="H-T-H motif" evidence="5">
    <location>
        <begin position="25"/>
        <end position="44"/>
    </location>
</feature>
<dbReference type="Pfam" id="PF00440">
    <property type="entry name" value="TetR_N"/>
    <property type="match status" value="1"/>
</dbReference>
<proteinExistence type="predicted"/>
<accession>A0A239VL68</accession>
<dbReference type="SUPFAM" id="SSF46689">
    <property type="entry name" value="Homeodomain-like"/>
    <property type="match status" value="1"/>
</dbReference>
<dbReference type="EMBL" id="LT906453">
    <property type="protein sequence ID" value="SNV23045.1"/>
    <property type="molecule type" value="Genomic_DNA"/>
</dbReference>
<dbReference type="GO" id="GO:0046677">
    <property type="term" value="P:response to antibiotic"/>
    <property type="evidence" value="ECO:0007669"/>
    <property type="project" value="InterPro"/>
</dbReference>
<keyword evidence="8" id="KW-1185">Reference proteome</keyword>
<evidence type="ECO:0000256" key="1">
    <source>
        <dbReference type="ARBA" id="ARBA00022491"/>
    </source>
</evidence>
<organism evidence="7 8">
    <name type="scientific">Dermatophilus congolensis</name>
    <dbReference type="NCBI Taxonomy" id="1863"/>
    <lineage>
        <taxon>Bacteria</taxon>
        <taxon>Bacillati</taxon>
        <taxon>Actinomycetota</taxon>
        <taxon>Actinomycetes</taxon>
        <taxon>Micrococcales</taxon>
        <taxon>Dermatophilaceae</taxon>
        <taxon>Dermatophilus</taxon>
    </lineage>
</organism>
<dbReference type="Pfam" id="PF02909">
    <property type="entry name" value="TetR_C_1"/>
    <property type="match status" value="1"/>
</dbReference>
<dbReference type="AlphaFoldDB" id="A0A239VL68"/>
<evidence type="ECO:0000256" key="3">
    <source>
        <dbReference type="ARBA" id="ARBA00023125"/>
    </source>
</evidence>
<keyword evidence="4" id="KW-0804">Transcription</keyword>
<evidence type="ECO:0000313" key="7">
    <source>
        <dbReference type="EMBL" id="SNV23045.1"/>
    </source>
</evidence>
<dbReference type="GO" id="GO:0003700">
    <property type="term" value="F:DNA-binding transcription factor activity"/>
    <property type="evidence" value="ECO:0007669"/>
    <property type="project" value="TreeGrafter"/>
</dbReference>
<keyword evidence="1" id="KW-0678">Repressor</keyword>
<dbReference type="InterPro" id="IPR050109">
    <property type="entry name" value="HTH-type_TetR-like_transc_reg"/>
</dbReference>
<gene>
    <name evidence="7" type="primary">tetR</name>
    <name evidence="7" type="ORF">SAMEA4475696_01716</name>
</gene>